<sequence>MSTLEPAKKITPEFVHGEVLLLFSDCKQVQLCKAGLRKQRNAVSVVERVVGVVDQYRIQSRQPLGLG</sequence>
<gene>
    <name evidence="1" type="primary">RvY_14469-1</name>
    <name evidence="1" type="synonym">RvY_14469.1</name>
    <name evidence="1" type="ORF">RvY_14469</name>
</gene>
<evidence type="ECO:0000313" key="1">
    <source>
        <dbReference type="EMBL" id="GAV04146.1"/>
    </source>
</evidence>
<reference evidence="1 2" key="1">
    <citation type="journal article" date="2016" name="Nat. Commun.">
        <title>Extremotolerant tardigrade genome and improved radiotolerance of human cultured cells by tardigrade-unique protein.</title>
        <authorList>
            <person name="Hashimoto T."/>
            <person name="Horikawa D.D."/>
            <person name="Saito Y."/>
            <person name="Kuwahara H."/>
            <person name="Kozuka-Hata H."/>
            <person name="Shin-I T."/>
            <person name="Minakuchi Y."/>
            <person name="Ohishi K."/>
            <person name="Motoyama A."/>
            <person name="Aizu T."/>
            <person name="Enomoto A."/>
            <person name="Kondo K."/>
            <person name="Tanaka S."/>
            <person name="Hara Y."/>
            <person name="Koshikawa S."/>
            <person name="Sagara H."/>
            <person name="Miura T."/>
            <person name="Yokobori S."/>
            <person name="Miyagawa K."/>
            <person name="Suzuki Y."/>
            <person name="Kubo T."/>
            <person name="Oyama M."/>
            <person name="Kohara Y."/>
            <person name="Fujiyama A."/>
            <person name="Arakawa K."/>
            <person name="Katayama T."/>
            <person name="Toyoda A."/>
            <person name="Kunieda T."/>
        </authorList>
    </citation>
    <scope>NUCLEOTIDE SEQUENCE [LARGE SCALE GENOMIC DNA]</scope>
    <source>
        <strain evidence="1 2">YOKOZUNA-1</strain>
    </source>
</reference>
<evidence type="ECO:0000313" key="2">
    <source>
        <dbReference type="Proteomes" id="UP000186922"/>
    </source>
</evidence>
<protein>
    <submittedName>
        <fullName evidence="1">Uncharacterized protein</fullName>
    </submittedName>
</protein>
<dbReference type="AlphaFoldDB" id="A0A1D1VTE5"/>
<comment type="caution">
    <text evidence="1">The sequence shown here is derived from an EMBL/GenBank/DDBJ whole genome shotgun (WGS) entry which is preliminary data.</text>
</comment>
<dbReference type="Proteomes" id="UP000186922">
    <property type="component" value="Unassembled WGS sequence"/>
</dbReference>
<keyword evidence="2" id="KW-1185">Reference proteome</keyword>
<organism evidence="1 2">
    <name type="scientific">Ramazzottius varieornatus</name>
    <name type="common">Water bear</name>
    <name type="synonym">Tardigrade</name>
    <dbReference type="NCBI Taxonomy" id="947166"/>
    <lineage>
        <taxon>Eukaryota</taxon>
        <taxon>Metazoa</taxon>
        <taxon>Ecdysozoa</taxon>
        <taxon>Tardigrada</taxon>
        <taxon>Eutardigrada</taxon>
        <taxon>Parachela</taxon>
        <taxon>Hypsibioidea</taxon>
        <taxon>Ramazzottiidae</taxon>
        <taxon>Ramazzottius</taxon>
    </lineage>
</organism>
<proteinExistence type="predicted"/>
<name>A0A1D1VTE5_RAMVA</name>
<dbReference type="EMBL" id="BDGG01000010">
    <property type="protein sequence ID" value="GAV04146.1"/>
    <property type="molecule type" value="Genomic_DNA"/>
</dbReference>
<accession>A0A1D1VTE5</accession>